<dbReference type="NCBIfam" id="TIGR00392">
    <property type="entry name" value="ileS"/>
    <property type="match status" value="1"/>
</dbReference>
<dbReference type="GO" id="GO:0004822">
    <property type="term" value="F:isoleucine-tRNA ligase activity"/>
    <property type="evidence" value="ECO:0007669"/>
    <property type="project" value="UniProtKB-EC"/>
</dbReference>
<dbReference type="PANTHER" id="PTHR42780">
    <property type="entry name" value="SOLEUCYL-TRNA SYNTHETASE"/>
    <property type="match status" value="1"/>
</dbReference>
<accession>A0A815LMD6</accession>
<keyword evidence="9 22" id="KW-0812">Transmembrane</keyword>
<keyword evidence="13 22" id="KW-1133">Transmembrane helix</keyword>
<evidence type="ECO:0000256" key="15">
    <source>
        <dbReference type="ARBA" id="ARBA00023136"/>
    </source>
</evidence>
<dbReference type="InterPro" id="IPR013155">
    <property type="entry name" value="M/V/L/I-tRNA-synth_anticd-bd"/>
</dbReference>
<dbReference type="FunFam" id="3.40.50.620:FF:000414">
    <property type="entry name" value="Isoleucine--tRNA ligase, cytoplasmic-like"/>
    <property type="match status" value="1"/>
</dbReference>
<feature type="transmembrane region" description="Helical" evidence="22">
    <location>
        <begin position="1286"/>
        <end position="1305"/>
    </location>
</feature>
<dbReference type="SUPFAM" id="SSF52374">
    <property type="entry name" value="Nucleotidylyl transferase"/>
    <property type="match status" value="1"/>
</dbReference>
<dbReference type="PROSITE" id="PS00178">
    <property type="entry name" value="AA_TRNA_LIGASE_I"/>
    <property type="match status" value="1"/>
</dbReference>
<dbReference type="InterPro" id="IPR014729">
    <property type="entry name" value="Rossmann-like_a/b/a_fold"/>
</dbReference>
<dbReference type="PROSITE" id="PS50262">
    <property type="entry name" value="G_PROTEIN_RECEP_F1_2"/>
    <property type="match status" value="1"/>
</dbReference>
<dbReference type="FunFam" id="3.90.740.10:FF:000044">
    <property type="entry name" value="Isoleucine--tRNA ligase"/>
    <property type="match status" value="1"/>
</dbReference>
<dbReference type="GO" id="GO:0005524">
    <property type="term" value="F:ATP binding"/>
    <property type="evidence" value="ECO:0007669"/>
    <property type="project" value="UniProtKB-KW"/>
</dbReference>
<feature type="transmembrane region" description="Helical" evidence="22">
    <location>
        <begin position="1415"/>
        <end position="1439"/>
    </location>
</feature>
<dbReference type="InterPro" id="IPR023586">
    <property type="entry name" value="Ile-tRNA-ligase_type2"/>
</dbReference>
<name>A0A815LMD6_ADIRI</name>
<evidence type="ECO:0000256" key="16">
    <source>
        <dbReference type="ARBA" id="ARBA00023146"/>
    </source>
</evidence>
<keyword evidence="10 21" id="KW-0547">Nucleotide-binding</keyword>
<dbReference type="EC" id="6.1.1.5" evidence="5"/>
<dbReference type="GO" id="GO:0005829">
    <property type="term" value="C:cytosol"/>
    <property type="evidence" value="ECO:0007669"/>
    <property type="project" value="UniProtKB-SubCell"/>
</dbReference>
<dbReference type="InterPro" id="IPR009080">
    <property type="entry name" value="tRNAsynth_Ia_anticodon-bd"/>
</dbReference>
<dbReference type="FunFam" id="1.10.730.10:FF:000004">
    <property type="entry name" value="Isoleucyl-tRNA synthetase, cytoplasmic"/>
    <property type="match status" value="1"/>
</dbReference>
<dbReference type="OrthoDB" id="1706657at2759"/>
<keyword evidence="12 21" id="KW-0648">Protein biosynthesis</keyword>
<evidence type="ECO:0000256" key="13">
    <source>
        <dbReference type="ARBA" id="ARBA00022989"/>
    </source>
</evidence>
<dbReference type="Gene3D" id="1.10.730.10">
    <property type="entry name" value="Isoleucyl-tRNA Synthetase, Domain 1"/>
    <property type="match status" value="1"/>
</dbReference>
<evidence type="ECO:0000256" key="17">
    <source>
        <dbReference type="ARBA" id="ARBA00032665"/>
    </source>
</evidence>
<evidence type="ECO:0000256" key="2">
    <source>
        <dbReference type="ARBA" id="ARBA00004370"/>
    </source>
</evidence>
<evidence type="ECO:0000256" key="9">
    <source>
        <dbReference type="ARBA" id="ARBA00022692"/>
    </source>
</evidence>
<dbReference type="InterPro" id="IPR002301">
    <property type="entry name" value="Ile-tRNA-ligase"/>
</dbReference>
<keyword evidence="8 21" id="KW-0436">Ligase</keyword>
<dbReference type="SUPFAM" id="SSF47323">
    <property type="entry name" value="Anticodon-binding domain of a subclass of class I aminoacyl-tRNA synthetases"/>
    <property type="match status" value="1"/>
</dbReference>
<evidence type="ECO:0000256" key="14">
    <source>
        <dbReference type="ARBA" id="ARBA00022990"/>
    </source>
</evidence>
<evidence type="ECO:0000313" key="24">
    <source>
        <dbReference type="EMBL" id="CAF1409328.1"/>
    </source>
</evidence>
<keyword evidence="11 21" id="KW-0067">ATP-binding</keyword>
<keyword evidence="15 22" id="KW-0472">Membrane</keyword>
<dbReference type="InterPro" id="IPR017452">
    <property type="entry name" value="GPCR_Rhodpsn_7TM"/>
</dbReference>
<evidence type="ECO:0000313" key="25">
    <source>
        <dbReference type="Proteomes" id="UP000663852"/>
    </source>
</evidence>
<evidence type="ECO:0000256" key="6">
    <source>
        <dbReference type="ARBA" id="ARBA00022490"/>
    </source>
</evidence>
<dbReference type="GO" id="GO:0004930">
    <property type="term" value="F:G protein-coupled receptor activity"/>
    <property type="evidence" value="ECO:0007669"/>
    <property type="project" value="InterPro"/>
</dbReference>
<dbReference type="GO" id="GO:0006428">
    <property type="term" value="P:isoleucyl-tRNA aminoacylation"/>
    <property type="evidence" value="ECO:0007669"/>
    <property type="project" value="InterPro"/>
</dbReference>
<feature type="domain" description="G-protein coupled receptors family 1 profile" evidence="23">
    <location>
        <begin position="1202"/>
        <end position="1467"/>
    </location>
</feature>
<evidence type="ECO:0000256" key="11">
    <source>
        <dbReference type="ARBA" id="ARBA00022840"/>
    </source>
</evidence>
<dbReference type="InterPro" id="IPR009008">
    <property type="entry name" value="Val/Leu/Ile-tRNA-synth_edit"/>
</dbReference>
<evidence type="ECO:0000256" key="5">
    <source>
        <dbReference type="ARBA" id="ARBA00013165"/>
    </source>
</evidence>
<dbReference type="InterPro" id="IPR002300">
    <property type="entry name" value="aa-tRNA-synth_Ia"/>
</dbReference>
<comment type="subcellular location">
    <subcellularLocation>
        <location evidence="3">Cytoplasm</location>
        <location evidence="3">Cytosol</location>
    </subcellularLocation>
    <subcellularLocation>
        <location evidence="2">Membrane</location>
    </subcellularLocation>
</comment>
<dbReference type="PRINTS" id="PR00984">
    <property type="entry name" value="TRNASYNTHILE"/>
</dbReference>
<feature type="transmembrane region" description="Helical" evidence="22">
    <location>
        <begin position="1451"/>
        <end position="1471"/>
    </location>
</feature>
<comment type="caution">
    <text evidence="24">The sequence shown here is derived from an EMBL/GenBank/DDBJ whole genome shotgun (WGS) entry which is preliminary data.</text>
</comment>
<dbReference type="Gene3D" id="1.20.1070.10">
    <property type="entry name" value="Rhodopsin 7-helix transmembrane proteins"/>
    <property type="match status" value="1"/>
</dbReference>
<evidence type="ECO:0000256" key="22">
    <source>
        <dbReference type="SAM" id="Phobius"/>
    </source>
</evidence>
<sequence>MATATSTDFSVSGETLQFGNNEKNILAYWKQINAFETSNKLSKDRPKYTFYDGPPFATGLPHYGHILAGTIKDTVTRWAYQTGHHVERRFGWDCHGLPVEYEIDKTLGIKGPEDVAKMGIATYNNHCRQIVMRYANEWEDVVDRMGRWIDFRHDYKTMYPWFMESVWFVFKQLFDKDLVYRGFKVMPYSMGCCTPLSNFEAGQNYKDTDDPAVWVSFPLVDEPTVKLVAWTTTPWTLPSNLALCVNPNSTYVKILDKTKNETFILMEKRLAELYKKPDSYQVLETLKGSQLKGLRYTPLFPYFAHVESAFRVLCDDYVTEESGTGVVHQAPYFGEDDHRVCLANGVINRDTGPVVCPIDAQCRFTDEVKDFQGQNVKEADKAIIKFLKESKRLVHQSVMKHSYPFCWRSDTPLIYRAVPSWFVRVEGMIDRLLANNSKAYWVPDFVKEKRFANWLRDARDWAISRNRYWGNPIPLWISDDGQEVVCVGSIEELQQLSGVKLDDIHREFVDDVTIPSRTGKGVLRRIPEVFDCWFESGSMPYAQVHYPFENKDTFMNTFPADFIAEGIDQTRGWFYTLLVISTALYDQPPFKNLIVNGIVLASNGEKMSKRKKNYPDPKLIFEEYGADALRLYLITSPVVRGESLKFKEEGVRDVVKDVFLPWYNALRLLVQSCDQLKVDKKVTFVYDEKRLYASMASNTNVMDTWIVSYTQTLLDFVKQEMDAYRLYTVVPRLVKYIDMLTNWYVKLNKRRFKGETSQEDCLISLNVLCYVLLTMSKLMGPFTPFLAEYMYQVLRKLMPPSSADASEQDLSVHFHLMPKSENSLINKEIERAVAAVQTVICMGRVVRERKIVPMKYPLPEFVIIHKDASILKELQSLEDFVREGLNVRKVTFSQDRELYGVEMRAEPNYPTLGKKAGSKVKAVTEKIRAMSDADIEQLLSKGENEGPLTVIDEIPIETEDVHIVYRVAKQTQFEATAEQGFVVLLDYTADASLKDEGLIREITSRVQKLRKEAKVKPTDDINIYYAVEPLTSEIARIALEQQNEITTILGKPFLPLASSQNNKVIISKKVPVKDGEIEFVITENNNHQSIPYIIHHSSKKIICQTYLPSYYRQSHAFVRNQTEILLYLIITRFQRLLNLSIFISTMNSYEKFNILEYLSIHLDIHYEICNLTCSTLILNYLNNLQSSSDSQKLYNDEQFNDGNLLRRETCGTSSEICNSINFTNTITYLIYSNSSIFLNTSNNITLTFDLPMVIHYNHLGRVSPATHAYCTWWTFLEYSLNGAGELLMATISIQRHILIFHANLFNNRLNRYVFHHLPLLICIIYPIILYLIIIVFDFSCDGTQWDYSSNACGLANCFMVFNKPLAAADWGVNNGFPIIVITIANVSLIIRVVRQRLRQHGSVSWKKQRRMTIQLLSISCLYMIAWFPGIIVAIIQHLVIPTFLLDIQVEYIFYLTYMICLFIPWICLGLFPEFIKWIWKNVTPRSMSSNVIKPIK</sequence>
<keyword evidence="7" id="KW-0597">Phosphoprotein</keyword>
<dbReference type="GO" id="GO:0016020">
    <property type="term" value="C:membrane"/>
    <property type="evidence" value="ECO:0007669"/>
    <property type="project" value="UniProtKB-SubCell"/>
</dbReference>
<dbReference type="FunFam" id="3.40.50.620:FF:000050">
    <property type="entry name" value="Isoleucyl-tRNA synthetase,cytoplasmic"/>
    <property type="match status" value="1"/>
</dbReference>
<dbReference type="CDD" id="cd07961">
    <property type="entry name" value="Anticodon_Ia_Ile_ABEc"/>
    <property type="match status" value="1"/>
</dbReference>
<evidence type="ECO:0000256" key="4">
    <source>
        <dbReference type="ARBA" id="ARBA00005594"/>
    </source>
</evidence>
<keyword evidence="16 21" id="KW-0030">Aminoacyl-tRNA synthetase</keyword>
<evidence type="ECO:0000256" key="3">
    <source>
        <dbReference type="ARBA" id="ARBA00004514"/>
    </source>
</evidence>
<evidence type="ECO:0000259" key="23">
    <source>
        <dbReference type="PROSITE" id="PS50262"/>
    </source>
</evidence>
<keyword evidence="6" id="KW-0963">Cytoplasm</keyword>
<comment type="subunit">
    <text evidence="19">Part of a multisubunit complex that groups tRNA ligases for Arg (RARS1), Asp (DARS1), Gln (QARS1), Ile (IARS1), Leu (LARS1), Lys (KARS1), Met (MARS1) the bifunctional ligase for Glu and Pro (EPRS1) and the auxiliary subunits AIMP1/p43, AIMP2/p38 and EEF1E1/p18.</text>
</comment>
<dbReference type="InterPro" id="IPR033709">
    <property type="entry name" value="Anticodon_Ile_ABEc"/>
</dbReference>
<dbReference type="GO" id="GO:0002161">
    <property type="term" value="F:aminoacyl-tRNA deacylase activity"/>
    <property type="evidence" value="ECO:0007669"/>
    <property type="project" value="InterPro"/>
</dbReference>
<dbReference type="CDD" id="cd00637">
    <property type="entry name" value="7tm_classA_rhodopsin-like"/>
    <property type="match status" value="1"/>
</dbReference>
<reference evidence="24" key="1">
    <citation type="submission" date="2021-02" db="EMBL/GenBank/DDBJ databases">
        <authorList>
            <person name="Nowell W R."/>
        </authorList>
    </citation>
    <scope>NUCLEOTIDE SEQUENCE</scope>
</reference>
<dbReference type="Pfam" id="PF08264">
    <property type="entry name" value="Anticodon_1"/>
    <property type="match status" value="1"/>
</dbReference>
<dbReference type="GO" id="GO:0000049">
    <property type="term" value="F:tRNA binding"/>
    <property type="evidence" value="ECO:0007669"/>
    <property type="project" value="InterPro"/>
</dbReference>
<evidence type="ECO:0000256" key="20">
    <source>
        <dbReference type="ARBA" id="ARBA00069879"/>
    </source>
</evidence>
<gene>
    <name evidence="24" type="ORF">EDS130_LOCUS36603</name>
</gene>
<evidence type="ECO:0000256" key="18">
    <source>
        <dbReference type="ARBA" id="ARBA00048359"/>
    </source>
</evidence>
<comment type="similarity">
    <text evidence="4 21">Belongs to the class-I aminoacyl-tRNA synthetase family.</text>
</comment>
<organism evidence="24 25">
    <name type="scientific">Adineta ricciae</name>
    <name type="common">Rotifer</name>
    <dbReference type="NCBI Taxonomy" id="249248"/>
    <lineage>
        <taxon>Eukaryota</taxon>
        <taxon>Metazoa</taxon>
        <taxon>Spiralia</taxon>
        <taxon>Gnathifera</taxon>
        <taxon>Rotifera</taxon>
        <taxon>Eurotatoria</taxon>
        <taxon>Bdelloidea</taxon>
        <taxon>Adinetida</taxon>
        <taxon>Adinetidae</taxon>
        <taxon>Adineta</taxon>
    </lineage>
</organism>
<dbReference type="Pfam" id="PF19302">
    <property type="entry name" value="DUF5915"/>
    <property type="match status" value="1"/>
</dbReference>
<dbReference type="InterPro" id="IPR000276">
    <property type="entry name" value="GPCR_Rhodpsn"/>
</dbReference>
<evidence type="ECO:0000256" key="19">
    <source>
        <dbReference type="ARBA" id="ARBA00063494"/>
    </source>
</evidence>
<comment type="catalytic activity">
    <reaction evidence="18">
        <text>tRNA(Ile) + L-isoleucine + ATP = L-isoleucyl-tRNA(Ile) + AMP + diphosphate</text>
        <dbReference type="Rhea" id="RHEA:11060"/>
        <dbReference type="Rhea" id="RHEA-COMP:9666"/>
        <dbReference type="Rhea" id="RHEA-COMP:9695"/>
        <dbReference type="ChEBI" id="CHEBI:30616"/>
        <dbReference type="ChEBI" id="CHEBI:33019"/>
        <dbReference type="ChEBI" id="CHEBI:58045"/>
        <dbReference type="ChEBI" id="CHEBI:78442"/>
        <dbReference type="ChEBI" id="CHEBI:78528"/>
        <dbReference type="ChEBI" id="CHEBI:456215"/>
        <dbReference type="EC" id="6.1.1.5"/>
    </reaction>
</comment>
<dbReference type="EMBL" id="CAJNOJ010000343">
    <property type="protein sequence ID" value="CAF1409328.1"/>
    <property type="molecule type" value="Genomic_DNA"/>
</dbReference>
<dbReference type="CDD" id="cd00818">
    <property type="entry name" value="IleRS_core"/>
    <property type="match status" value="1"/>
</dbReference>
<dbReference type="SUPFAM" id="SSF50677">
    <property type="entry name" value="ValRS/IleRS/LeuRS editing domain"/>
    <property type="match status" value="1"/>
</dbReference>
<dbReference type="Proteomes" id="UP000663852">
    <property type="component" value="Unassembled WGS sequence"/>
</dbReference>
<evidence type="ECO:0000256" key="7">
    <source>
        <dbReference type="ARBA" id="ARBA00022553"/>
    </source>
</evidence>
<protein>
    <recommendedName>
        <fullName evidence="20">Isoleucine--tRNA ligase, cytoplasmic</fullName>
        <ecNumber evidence="5">6.1.1.5</ecNumber>
    </recommendedName>
    <alternativeName>
        <fullName evidence="17">Isoleucyl-tRNA synthetase</fullName>
    </alternativeName>
</protein>
<dbReference type="Pfam" id="PF00001">
    <property type="entry name" value="7tm_1"/>
    <property type="match status" value="1"/>
</dbReference>
<dbReference type="Pfam" id="PF00133">
    <property type="entry name" value="tRNA-synt_1"/>
    <property type="match status" value="1"/>
</dbReference>
<dbReference type="PANTHER" id="PTHR42780:SF1">
    <property type="entry name" value="ISOLEUCINE--TRNA LIGASE, CYTOPLASMIC"/>
    <property type="match status" value="1"/>
</dbReference>
<dbReference type="SUPFAM" id="SSF81321">
    <property type="entry name" value="Family A G protein-coupled receptor-like"/>
    <property type="match status" value="1"/>
</dbReference>
<dbReference type="HAMAP" id="MF_02003">
    <property type="entry name" value="Ile_tRNA_synth_type2"/>
    <property type="match status" value="1"/>
</dbReference>
<keyword evidence="14" id="KW-0007">Acetylation</keyword>
<evidence type="ECO:0000256" key="12">
    <source>
        <dbReference type="ARBA" id="ARBA00022917"/>
    </source>
</evidence>
<feature type="transmembrane region" description="Helical" evidence="22">
    <location>
        <begin position="1375"/>
        <end position="1394"/>
    </location>
</feature>
<evidence type="ECO:0000256" key="21">
    <source>
        <dbReference type="RuleBase" id="RU363035"/>
    </source>
</evidence>
<feature type="transmembrane region" description="Helical" evidence="22">
    <location>
        <begin position="1317"/>
        <end position="1336"/>
    </location>
</feature>
<evidence type="ECO:0000256" key="10">
    <source>
        <dbReference type="ARBA" id="ARBA00022741"/>
    </source>
</evidence>
<evidence type="ECO:0000256" key="1">
    <source>
        <dbReference type="ARBA" id="ARBA00003170"/>
    </source>
</evidence>
<dbReference type="Gene3D" id="3.40.50.620">
    <property type="entry name" value="HUPs"/>
    <property type="match status" value="2"/>
</dbReference>
<comment type="function">
    <text evidence="1">Catalyzes the specific attachment of an amino acid to its cognate tRNA in a 2 step reaction: the amino acid (AA) is first activated by ATP to form AA-AMP and then transferred to the acceptor end of the tRNA.</text>
</comment>
<proteinExistence type="inferred from homology"/>
<dbReference type="GO" id="GO:0017101">
    <property type="term" value="C:aminoacyl-tRNA synthetase multienzyme complex"/>
    <property type="evidence" value="ECO:0007669"/>
    <property type="project" value="UniProtKB-ARBA"/>
</dbReference>
<dbReference type="InterPro" id="IPR001412">
    <property type="entry name" value="aa-tRNA-synth_I_CS"/>
</dbReference>
<evidence type="ECO:0000256" key="8">
    <source>
        <dbReference type="ARBA" id="ARBA00022598"/>
    </source>
</evidence>